<accession>A0ACC2JKX1</accession>
<evidence type="ECO:0000313" key="1">
    <source>
        <dbReference type="EMBL" id="KAJ8128100.1"/>
    </source>
</evidence>
<sequence length="288" mass="33235">MDNFDPMYTPNHDDSLLRYSYRNQPSIIWWNLVRLGESLGELMGAGEGVDEEVFVKDGVTEEQANPLIARAEKLITQTGEEYKAVFLGEYKKLMTARLGLKNFKESDFDQLFSELLDTMEALELDFNLFFRRLSVVKISELESEQSRQDKASVFFYQDGVTGFGGEEEGRKRVGAWLARWRQRILEDWGDGSSVSEEADAERTEVMKKVNPNFVPRGWILDEIIRRVEKEKERDVLGRVMTMALHPFEDSWAGREFDGKPYDGDKEEEKRWVSDVPKLGRALQCSCSS</sequence>
<name>A0ACC2JKX1_9PEZI</name>
<keyword evidence="2" id="KW-1185">Reference proteome</keyword>
<protein>
    <submittedName>
        <fullName evidence="1">Uncharacterized protein</fullName>
    </submittedName>
</protein>
<evidence type="ECO:0000313" key="2">
    <source>
        <dbReference type="Proteomes" id="UP001153332"/>
    </source>
</evidence>
<dbReference type="EMBL" id="JAPUUL010001187">
    <property type="protein sequence ID" value="KAJ8128100.1"/>
    <property type="molecule type" value="Genomic_DNA"/>
</dbReference>
<gene>
    <name evidence="1" type="ORF">O1611_g5532</name>
</gene>
<reference evidence="1" key="1">
    <citation type="submission" date="2022-12" db="EMBL/GenBank/DDBJ databases">
        <title>Genome Sequence of Lasiodiplodia mahajangana.</title>
        <authorList>
            <person name="Buettner E."/>
        </authorList>
    </citation>
    <scope>NUCLEOTIDE SEQUENCE</scope>
    <source>
        <strain evidence="1">VT137</strain>
    </source>
</reference>
<organism evidence="1 2">
    <name type="scientific">Lasiodiplodia mahajangana</name>
    <dbReference type="NCBI Taxonomy" id="1108764"/>
    <lineage>
        <taxon>Eukaryota</taxon>
        <taxon>Fungi</taxon>
        <taxon>Dikarya</taxon>
        <taxon>Ascomycota</taxon>
        <taxon>Pezizomycotina</taxon>
        <taxon>Dothideomycetes</taxon>
        <taxon>Dothideomycetes incertae sedis</taxon>
        <taxon>Botryosphaeriales</taxon>
        <taxon>Botryosphaeriaceae</taxon>
        <taxon>Lasiodiplodia</taxon>
    </lineage>
</organism>
<comment type="caution">
    <text evidence="1">The sequence shown here is derived from an EMBL/GenBank/DDBJ whole genome shotgun (WGS) entry which is preliminary data.</text>
</comment>
<proteinExistence type="predicted"/>
<dbReference type="Proteomes" id="UP001153332">
    <property type="component" value="Unassembled WGS sequence"/>
</dbReference>